<evidence type="ECO:0000256" key="5">
    <source>
        <dbReference type="ARBA" id="ARBA00022801"/>
    </source>
</evidence>
<dbReference type="Pfam" id="PF17801">
    <property type="entry name" value="Melibiase_C"/>
    <property type="match status" value="1"/>
</dbReference>
<dbReference type="InterPro" id="IPR013780">
    <property type="entry name" value="Glyco_hydro_b"/>
</dbReference>
<evidence type="ECO:0000256" key="3">
    <source>
        <dbReference type="ARBA" id="ARBA00012755"/>
    </source>
</evidence>
<keyword evidence="13" id="KW-1185">Reference proteome</keyword>
<sequence length="619" mass="68452">MEKKKQGLQFVIFFAYIAASWIRVESLRNGLGLTPQMGWNSWNHFGCNINEKLIKQTADALVSTGLASAGYKYLNIDDCWGNYYRDKWGYLRGNEATFPSGMKALADYVHSKGLKFGIYSSAGTRTCSNRMPGSLGYERKDAKTFASWGVDYLKYDNCYTDGSPEKTRFPIMTQALRASGRNIFYSMCEWGNQEPAKWGSEVGNSWRTTGDINDRWSSMLQNIDINDAYANYAGHGGWNDPDMLEVGNGGMTYNEYVVHFSLWAISKAPLIIGCDVVNLNKEAFGILTNREVIAINQDSLGVQAKKVKKNGDMEVWAGPLSQGKKVVLLLNRGSARYGLITFGWNEIGISPKTAVVLRDVWKRFTYKKRIRRKLTVWIAAHSCRLYRNIGHRSSRCLAVIAVKPSANNLTVKTDDLTTTPQPLIPSAIGPESVNKSIPVYCEVSVISSIKRLETELAAIKQELALVKAMAGINVASGLCEVDVANSTAWYSTSNSNKKEPNRGDTVPVTPVTPVSAQSSTSNSSNPVPVTPVTETIHEAVVTNSAQLITVPVTLVDQNSWVSQITRTKKKTKSGSIELNNMALSREKKNVQFKRVATKGTEREEKKGTIGTKYSGLAIF</sequence>
<feature type="compositionally biased region" description="Low complexity" evidence="9">
    <location>
        <begin position="505"/>
        <end position="528"/>
    </location>
</feature>
<dbReference type="EC" id="3.2.1.22" evidence="3 8"/>
<dbReference type="InterPro" id="IPR000111">
    <property type="entry name" value="Glyco_hydro_27/36_CS"/>
</dbReference>
<keyword evidence="7 8" id="KW-0326">Glycosidase</keyword>
<evidence type="ECO:0000313" key="13">
    <source>
        <dbReference type="Proteomes" id="UP000623129"/>
    </source>
</evidence>
<dbReference type="Pfam" id="PF16499">
    <property type="entry name" value="Melibiase_2"/>
    <property type="match status" value="1"/>
</dbReference>
<feature type="region of interest" description="Disordered" evidence="9">
    <location>
        <begin position="491"/>
        <end position="528"/>
    </location>
</feature>
<evidence type="ECO:0000256" key="10">
    <source>
        <dbReference type="SAM" id="Phobius"/>
    </source>
</evidence>
<keyword evidence="10" id="KW-0472">Membrane</keyword>
<comment type="caution">
    <text evidence="12">The sequence shown here is derived from an EMBL/GenBank/DDBJ whole genome shotgun (WGS) entry which is preliminary data.</text>
</comment>
<organism evidence="12 13">
    <name type="scientific">Carex littledalei</name>
    <dbReference type="NCBI Taxonomy" id="544730"/>
    <lineage>
        <taxon>Eukaryota</taxon>
        <taxon>Viridiplantae</taxon>
        <taxon>Streptophyta</taxon>
        <taxon>Embryophyta</taxon>
        <taxon>Tracheophyta</taxon>
        <taxon>Spermatophyta</taxon>
        <taxon>Magnoliopsida</taxon>
        <taxon>Liliopsida</taxon>
        <taxon>Poales</taxon>
        <taxon>Cyperaceae</taxon>
        <taxon>Cyperoideae</taxon>
        <taxon>Cariceae</taxon>
        <taxon>Carex</taxon>
        <taxon>Carex subgen. Euthyceras</taxon>
    </lineage>
</organism>
<keyword evidence="10" id="KW-1133">Transmembrane helix</keyword>
<proteinExistence type="inferred from homology"/>
<dbReference type="AlphaFoldDB" id="A0A833VPA1"/>
<dbReference type="InterPro" id="IPR017853">
    <property type="entry name" value="GH"/>
</dbReference>
<dbReference type="Gene3D" id="3.20.20.70">
    <property type="entry name" value="Aldolase class I"/>
    <property type="match status" value="1"/>
</dbReference>
<feature type="domain" description="Alpha galactosidase C-terminal" evidence="11">
    <location>
        <begin position="311"/>
        <end position="387"/>
    </location>
</feature>
<dbReference type="PRINTS" id="PR00740">
    <property type="entry name" value="GLHYDRLASE27"/>
</dbReference>
<keyword evidence="5 8" id="KW-0378">Hydrolase</keyword>
<protein>
    <recommendedName>
        <fullName evidence="3 8">Alpha-galactosidase</fullName>
        <ecNumber evidence="3 8">3.2.1.22</ecNumber>
    </recommendedName>
    <alternativeName>
        <fullName evidence="8">Melibiase</fullName>
    </alternativeName>
</protein>
<dbReference type="PANTHER" id="PTHR11452:SF72">
    <property type="entry name" value="ALPHA-GALACTOSIDASE"/>
    <property type="match status" value="1"/>
</dbReference>
<dbReference type="SUPFAM" id="SSF51011">
    <property type="entry name" value="Glycosyl hydrolase domain"/>
    <property type="match status" value="1"/>
</dbReference>
<keyword evidence="10" id="KW-0812">Transmembrane</keyword>
<evidence type="ECO:0000256" key="4">
    <source>
        <dbReference type="ARBA" id="ARBA00022729"/>
    </source>
</evidence>
<name>A0A833VPA1_9POAL</name>
<dbReference type="Proteomes" id="UP000623129">
    <property type="component" value="Unassembled WGS sequence"/>
</dbReference>
<keyword evidence="4" id="KW-0732">Signal</keyword>
<dbReference type="GO" id="GO:0009505">
    <property type="term" value="C:plant-type cell wall"/>
    <property type="evidence" value="ECO:0007669"/>
    <property type="project" value="TreeGrafter"/>
</dbReference>
<dbReference type="Gene3D" id="2.60.40.1180">
    <property type="entry name" value="Golgi alpha-mannosidase II"/>
    <property type="match status" value="1"/>
</dbReference>
<comment type="catalytic activity">
    <reaction evidence="1 8">
        <text>Hydrolysis of terminal, non-reducing alpha-D-galactose residues in alpha-D-galactosides, including galactose oligosaccharides, galactomannans and galactolipids.</text>
        <dbReference type="EC" id="3.2.1.22"/>
    </reaction>
</comment>
<dbReference type="OrthoDB" id="5795902at2759"/>
<reference evidence="12" key="1">
    <citation type="submission" date="2020-01" db="EMBL/GenBank/DDBJ databases">
        <title>Genome sequence of Kobresia littledalei, the first chromosome-level genome in the family Cyperaceae.</title>
        <authorList>
            <person name="Qu G."/>
        </authorList>
    </citation>
    <scope>NUCLEOTIDE SEQUENCE</scope>
    <source>
        <strain evidence="12">C.B.Clarke</strain>
        <tissue evidence="12">Leaf</tissue>
    </source>
</reference>
<dbReference type="GO" id="GO:0005975">
    <property type="term" value="P:carbohydrate metabolic process"/>
    <property type="evidence" value="ECO:0007669"/>
    <property type="project" value="InterPro"/>
</dbReference>
<accession>A0A833VPA1</accession>
<dbReference type="SUPFAM" id="SSF51445">
    <property type="entry name" value="(Trans)glycosidases"/>
    <property type="match status" value="1"/>
</dbReference>
<dbReference type="EMBL" id="SWLB01000008">
    <property type="protein sequence ID" value="KAF3335610.1"/>
    <property type="molecule type" value="Genomic_DNA"/>
</dbReference>
<dbReference type="PROSITE" id="PS00512">
    <property type="entry name" value="ALPHA_GALACTOSIDASE"/>
    <property type="match status" value="1"/>
</dbReference>
<evidence type="ECO:0000256" key="7">
    <source>
        <dbReference type="ARBA" id="ARBA00023295"/>
    </source>
</evidence>
<evidence type="ECO:0000256" key="2">
    <source>
        <dbReference type="ARBA" id="ARBA00009743"/>
    </source>
</evidence>
<dbReference type="InterPro" id="IPR002241">
    <property type="entry name" value="Glyco_hydro_27"/>
</dbReference>
<dbReference type="FunFam" id="2.60.40.1180:FF:000008">
    <property type="entry name" value="Alpha-galactosidase"/>
    <property type="match status" value="1"/>
</dbReference>
<evidence type="ECO:0000259" key="11">
    <source>
        <dbReference type="Pfam" id="PF17801"/>
    </source>
</evidence>
<dbReference type="CDD" id="cd14792">
    <property type="entry name" value="GH27"/>
    <property type="match status" value="1"/>
</dbReference>
<evidence type="ECO:0000256" key="8">
    <source>
        <dbReference type="RuleBase" id="RU361168"/>
    </source>
</evidence>
<gene>
    <name evidence="12" type="ORF">FCM35_KLT20117</name>
</gene>
<dbReference type="InterPro" id="IPR041233">
    <property type="entry name" value="Melibiase_C"/>
</dbReference>
<evidence type="ECO:0000256" key="1">
    <source>
        <dbReference type="ARBA" id="ARBA00001255"/>
    </source>
</evidence>
<comment type="similarity">
    <text evidence="2 8">Belongs to the glycosyl hydrolase 27 family.</text>
</comment>
<dbReference type="GO" id="GO:0004557">
    <property type="term" value="F:alpha-galactosidase activity"/>
    <property type="evidence" value="ECO:0007669"/>
    <property type="project" value="UniProtKB-EC"/>
</dbReference>
<evidence type="ECO:0000313" key="12">
    <source>
        <dbReference type="EMBL" id="KAF3335610.1"/>
    </source>
</evidence>
<dbReference type="InterPro" id="IPR013785">
    <property type="entry name" value="Aldolase_TIM"/>
</dbReference>
<evidence type="ECO:0000256" key="9">
    <source>
        <dbReference type="SAM" id="MobiDB-lite"/>
    </source>
</evidence>
<evidence type="ECO:0000256" key="6">
    <source>
        <dbReference type="ARBA" id="ARBA00023157"/>
    </source>
</evidence>
<keyword evidence="6 8" id="KW-1015">Disulfide bond</keyword>
<dbReference type="FunFam" id="3.20.20.70:FF:000093">
    <property type="entry name" value="Alpha-galactosidase"/>
    <property type="match status" value="1"/>
</dbReference>
<dbReference type="PANTHER" id="PTHR11452">
    <property type="entry name" value="ALPHA-GALACTOSIDASE/ALPHA-N-ACETYLGALACTOSAMINIDASE"/>
    <property type="match status" value="1"/>
</dbReference>
<feature type="transmembrane region" description="Helical" evidence="10">
    <location>
        <begin position="7"/>
        <end position="24"/>
    </location>
</feature>